<feature type="signal peptide" evidence="1">
    <location>
        <begin position="1"/>
        <end position="27"/>
    </location>
</feature>
<organism evidence="2 3">
    <name type="scientific">Paractinoplanes pyxinae</name>
    <dbReference type="NCBI Taxonomy" id="2997416"/>
    <lineage>
        <taxon>Bacteria</taxon>
        <taxon>Bacillati</taxon>
        <taxon>Actinomycetota</taxon>
        <taxon>Actinomycetes</taxon>
        <taxon>Micromonosporales</taxon>
        <taxon>Micromonosporaceae</taxon>
        <taxon>Paractinoplanes</taxon>
    </lineage>
</organism>
<name>A0ABT4B7F6_9ACTN</name>
<reference evidence="2" key="1">
    <citation type="submission" date="2022-11" db="EMBL/GenBank/DDBJ databases">
        <authorList>
            <person name="Somphong A."/>
            <person name="Phongsopitanun W."/>
        </authorList>
    </citation>
    <scope>NUCLEOTIDE SEQUENCE</scope>
    <source>
        <strain evidence="2">Pm04-4</strain>
    </source>
</reference>
<proteinExistence type="predicted"/>
<evidence type="ECO:0000313" key="2">
    <source>
        <dbReference type="EMBL" id="MCY1142447.1"/>
    </source>
</evidence>
<keyword evidence="3" id="KW-1185">Reference proteome</keyword>
<dbReference type="RefSeq" id="WP_267566921.1">
    <property type="nucleotide sequence ID" value="NZ_JAPNTZ010000012.1"/>
</dbReference>
<sequence>MHKLRVVLAGVIATVVAVTGGVGPAGAAESDPVVPTISLVSNSQYSWSSPIGIRGNATPALPAGAEISVRRTGPQPGSEVTLPTVRAGANGTFVVSEPGLQAAGEVTYTVSYAGNDVLGAATASRTIRITKTDLSMNVDPYIAYGSYNATSRFSIQLGGPHKPGQVVEVYADPFGNDLPPKLIKRVEMPANGQTFVSVTATRSVGLTVNFLGTEQFNAKSRRAWIYTTIPASLAVTRQYKTANLGTVSYAHFRKTVNPYFTTTMSTKPNCRQQLQFEVHSGGQWKKWKNVDASLNSAGKSYYTLTGTHSTGVFYRVRAAYIPGISLDNVNYTTYTPYRYFTFTK</sequence>
<evidence type="ECO:0000313" key="3">
    <source>
        <dbReference type="Proteomes" id="UP001151002"/>
    </source>
</evidence>
<accession>A0ABT4B7F6</accession>
<comment type="caution">
    <text evidence="2">The sequence shown here is derived from an EMBL/GenBank/DDBJ whole genome shotgun (WGS) entry which is preliminary data.</text>
</comment>
<feature type="chain" id="PRO_5046389489" evidence="1">
    <location>
        <begin position="28"/>
        <end position="344"/>
    </location>
</feature>
<keyword evidence="1" id="KW-0732">Signal</keyword>
<protein>
    <submittedName>
        <fullName evidence="2">Uncharacterized protein</fullName>
    </submittedName>
</protein>
<gene>
    <name evidence="2" type="ORF">OWR29_30990</name>
</gene>
<dbReference type="EMBL" id="JAPNTZ010000012">
    <property type="protein sequence ID" value="MCY1142447.1"/>
    <property type="molecule type" value="Genomic_DNA"/>
</dbReference>
<dbReference type="Proteomes" id="UP001151002">
    <property type="component" value="Unassembled WGS sequence"/>
</dbReference>
<evidence type="ECO:0000256" key="1">
    <source>
        <dbReference type="SAM" id="SignalP"/>
    </source>
</evidence>